<dbReference type="GO" id="GO:0016491">
    <property type="term" value="F:oxidoreductase activity"/>
    <property type="evidence" value="ECO:0007669"/>
    <property type="project" value="UniProtKB-KW"/>
</dbReference>
<name>A0A3B0SVA7_9ZZZZ</name>
<dbReference type="EMBL" id="UOEH01000660">
    <property type="protein sequence ID" value="VAW08420.1"/>
    <property type="molecule type" value="Genomic_DNA"/>
</dbReference>
<dbReference type="AlphaFoldDB" id="A0A3B0SVA7"/>
<dbReference type="InterPro" id="IPR002347">
    <property type="entry name" value="SDR_fam"/>
</dbReference>
<evidence type="ECO:0008006" key="4">
    <source>
        <dbReference type="Google" id="ProtNLM"/>
    </source>
</evidence>
<protein>
    <recommendedName>
        <fullName evidence="4">3-oxoacyl-[acyl-carrier protein] reductase</fullName>
    </recommendedName>
</protein>
<organism evidence="3">
    <name type="scientific">hydrothermal vent metagenome</name>
    <dbReference type="NCBI Taxonomy" id="652676"/>
    <lineage>
        <taxon>unclassified sequences</taxon>
        <taxon>metagenomes</taxon>
        <taxon>ecological metagenomes</taxon>
    </lineage>
</organism>
<proteinExistence type="inferred from homology"/>
<sequence>MSELAGKVVAITGGGTGIGAGIAKGLAAEGCKVTVGGRRLEPLQSLAASVKTEHPIRAHVIDVADNATIEPF</sequence>
<dbReference type="PANTHER" id="PTHR43669:SF3">
    <property type="entry name" value="ALCOHOL DEHYDROGENASE, PUTATIVE (AFU_ORTHOLOGUE AFUA_3G03445)-RELATED"/>
    <property type="match status" value="1"/>
</dbReference>
<dbReference type="InterPro" id="IPR036291">
    <property type="entry name" value="NAD(P)-bd_dom_sf"/>
</dbReference>
<feature type="non-terminal residue" evidence="3">
    <location>
        <position position="72"/>
    </location>
</feature>
<evidence type="ECO:0000313" key="3">
    <source>
        <dbReference type="EMBL" id="VAW08420.1"/>
    </source>
</evidence>
<accession>A0A3B0SVA7</accession>
<dbReference type="SUPFAM" id="SSF51735">
    <property type="entry name" value="NAD(P)-binding Rossmann-fold domains"/>
    <property type="match status" value="1"/>
</dbReference>
<evidence type="ECO:0000256" key="2">
    <source>
        <dbReference type="ARBA" id="ARBA00023002"/>
    </source>
</evidence>
<evidence type="ECO:0000256" key="1">
    <source>
        <dbReference type="ARBA" id="ARBA00006484"/>
    </source>
</evidence>
<gene>
    <name evidence="3" type="ORF">MNBD_ALPHA05-2274</name>
</gene>
<reference evidence="3" key="1">
    <citation type="submission" date="2018-06" db="EMBL/GenBank/DDBJ databases">
        <authorList>
            <person name="Zhirakovskaya E."/>
        </authorList>
    </citation>
    <scope>NUCLEOTIDE SEQUENCE</scope>
</reference>
<dbReference type="Pfam" id="PF00106">
    <property type="entry name" value="adh_short"/>
    <property type="match status" value="1"/>
</dbReference>
<dbReference type="Gene3D" id="3.40.50.720">
    <property type="entry name" value="NAD(P)-binding Rossmann-like Domain"/>
    <property type="match status" value="1"/>
</dbReference>
<dbReference type="PANTHER" id="PTHR43669">
    <property type="entry name" value="5-KETO-D-GLUCONATE 5-REDUCTASE"/>
    <property type="match status" value="1"/>
</dbReference>
<keyword evidence="2" id="KW-0560">Oxidoreductase</keyword>
<comment type="similarity">
    <text evidence="1">Belongs to the short-chain dehydrogenases/reductases (SDR) family.</text>
</comment>